<sequence length="164" mass="16679">MSTTPPPIEQLLPIIQKLPQFSGIVWRGAPEGLGGPIVAAQPFSGSLDARVASENFTAPVLLAIVSLTAREIGVLSANPAEQEIVMLPGTGLAPLTGVGQQGGVTMQLVGQLAIGEAEGIPQPFPERADLAAAVGQALTAGLEAPTFTVAQPGRFSGPIAAQQR</sequence>
<proteinExistence type="predicted"/>
<organism evidence="1 2">
    <name type="scientific">Schumannella soli</name>
    <dbReference type="NCBI Taxonomy" id="2590779"/>
    <lineage>
        <taxon>Bacteria</taxon>
        <taxon>Bacillati</taxon>
        <taxon>Actinomycetota</taxon>
        <taxon>Actinomycetes</taxon>
        <taxon>Micrococcales</taxon>
        <taxon>Microbacteriaceae</taxon>
        <taxon>Schumannella</taxon>
    </lineage>
</organism>
<evidence type="ECO:0000313" key="2">
    <source>
        <dbReference type="Proteomes" id="UP000316252"/>
    </source>
</evidence>
<reference evidence="1 2" key="1">
    <citation type="submission" date="2019-06" db="EMBL/GenBank/DDBJ databases">
        <authorList>
            <person name="Li F."/>
        </authorList>
    </citation>
    <scope>NUCLEOTIDE SEQUENCE [LARGE SCALE GENOMIC DNA]</scope>
    <source>
        <strain evidence="1 2">10F1D-1</strain>
    </source>
</reference>
<accession>A0A506XWW7</accession>
<keyword evidence="2" id="KW-1185">Reference proteome</keyword>
<evidence type="ECO:0000313" key="1">
    <source>
        <dbReference type="EMBL" id="TPW74696.1"/>
    </source>
</evidence>
<dbReference type="OrthoDB" id="4730712at2"/>
<dbReference type="EMBL" id="VHQG01000004">
    <property type="protein sequence ID" value="TPW74696.1"/>
    <property type="molecule type" value="Genomic_DNA"/>
</dbReference>
<dbReference type="Gene3D" id="3.90.176.10">
    <property type="entry name" value="Toxin ADP-ribosyltransferase, Chain A, domain 1"/>
    <property type="match status" value="1"/>
</dbReference>
<name>A0A506XWW7_9MICO</name>
<dbReference type="AlphaFoldDB" id="A0A506XWW7"/>
<dbReference type="Proteomes" id="UP000316252">
    <property type="component" value="Unassembled WGS sequence"/>
</dbReference>
<dbReference type="RefSeq" id="WP_141164333.1">
    <property type="nucleotide sequence ID" value="NZ_VHQG01000004.1"/>
</dbReference>
<gene>
    <name evidence="1" type="ORF">FJ657_14025</name>
</gene>
<protein>
    <submittedName>
        <fullName evidence="1">Uncharacterized protein</fullName>
    </submittedName>
</protein>
<comment type="caution">
    <text evidence="1">The sequence shown here is derived from an EMBL/GenBank/DDBJ whole genome shotgun (WGS) entry which is preliminary data.</text>
</comment>